<dbReference type="PROSITE" id="PS50158">
    <property type="entry name" value="ZF_CCHC"/>
    <property type="match status" value="1"/>
</dbReference>
<accession>A0ABQ5IFE8</accession>
<reference evidence="3" key="2">
    <citation type="submission" date="2022-01" db="EMBL/GenBank/DDBJ databases">
        <authorList>
            <person name="Yamashiro T."/>
            <person name="Shiraishi A."/>
            <person name="Satake H."/>
            <person name="Nakayama K."/>
        </authorList>
    </citation>
    <scope>NUCLEOTIDE SEQUENCE</scope>
</reference>
<dbReference type="SMART" id="SM00343">
    <property type="entry name" value="ZnF_C2HC"/>
    <property type="match status" value="1"/>
</dbReference>
<feature type="domain" description="CCHC-type" evidence="2">
    <location>
        <begin position="61"/>
        <end position="75"/>
    </location>
</feature>
<evidence type="ECO:0000259" key="2">
    <source>
        <dbReference type="PROSITE" id="PS50158"/>
    </source>
</evidence>
<gene>
    <name evidence="3" type="ORF">Tco_1094407</name>
</gene>
<keyword evidence="4" id="KW-1185">Reference proteome</keyword>
<dbReference type="Gene3D" id="4.10.60.10">
    <property type="entry name" value="Zinc finger, CCHC-type"/>
    <property type="match status" value="1"/>
</dbReference>
<sequence length="156" mass="16888">MDFLSSSNNNTSSTNGVVSTIQVVNTAYGVSTASTQVNDANFTNIDNGNETIGFDKSKVECYNCHKRGHFAKECRALRNQDNRNKESSRRSVPVEISTSTALVSCDGLGGYDWSDQAEEGPNYALMAFSSTNSDLKVSNDSICSKSCLKTIESLES</sequence>
<evidence type="ECO:0000313" key="3">
    <source>
        <dbReference type="EMBL" id="GJT98889.1"/>
    </source>
</evidence>
<protein>
    <submittedName>
        <fullName evidence="3">Ribonuclease H-like domain-containing protein</fullName>
    </submittedName>
</protein>
<dbReference type="InterPro" id="IPR001878">
    <property type="entry name" value="Znf_CCHC"/>
</dbReference>
<keyword evidence="1" id="KW-0863">Zinc-finger</keyword>
<dbReference type="EMBL" id="BQNB010020717">
    <property type="protein sequence ID" value="GJT98889.1"/>
    <property type="molecule type" value="Genomic_DNA"/>
</dbReference>
<dbReference type="Proteomes" id="UP001151760">
    <property type="component" value="Unassembled WGS sequence"/>
</dbReference>
<evidence type="ECO:0000313" key="4">
    <source>
        <dbReference type="Proteomes" id="UP001151760"/>
    </source>
</evidence>
<organism evidence="3 4">
    <name type="scientific">Tanacetum coccineum</name>
    <dbReference type="NCBI Taxonomy" id="301880"/>
    <lineage>
        <taxon>Eukaryota</taxon>
        <taxon>Viridiplantae</taxon>
        <taxon>Streptophyta</taxon>
        <taxon>Embryophyta</taxon>
        <taxon>Tracheophyta</taxon>
        <taxon>Spermatophyta</taxon>
        <taxon>Magnoliopsida</taxon>
        <taxon>eudicotyledons</taxon>
        <taxon>Gunneridae</taxon>
        <taxon>Pentapetalae</taxon>
        <taxon>asterids</taxon>
        <taxon>campanulids</taxon>
        <taxon>Asterales</taxon>
        <taxon>Asteraceae</taxon>
        <taxon>Asteroideae</taxon>
        <taxon>Anthemideae</taxon>
        <taxon>Anthemidinae</taxon>
        <taxon>Tanacetum</taxon>
    </lineage>
</organism>
<comment type="caution">
    <text evidence="3">The sequence shown here is derived from an EMBL/GenBank/DDBJ whole genome shotgun (WGS) entry which is preliminary data.</text>
</comment>
<keyword evidence="1" id="KW-0862">Zinc</keyword>
<evidence type="ECO:0000256" key="1">
    <source>
        <dbReference type="PROSITE-ProRule" id="PRU00047"/>
    </source>
</evidence>
<reference evidence="3" key="1">
    <citation type="journal article" date="2022" name="Int. J. Mol. Sci.">
        <title>Draft Genome of Tanacetum Coccineum: Genomic Comparison of Closely Related Tanacetum-Family Plants.</title>
        <authorList>
            <person name="Yamashiro T."/>
            <person name="Shiraishi A."/>
            <person name="Nakayama K."/>
            <person name="Satake H."/>
        </authorList>
    </citation>
    <scope>NUCLEOTIDE SEQUENCE</scope>
</reference>
<dbReference type="SUPFAM" id="SSF57756">
    <property type="entry name" value="Retrovirus zinc finger-like domains"/>
    <property type="match status" value="1"/>
</dbReference>
<proteinExistence type="predicted"/>
<keyword evidence="1" id="KW-0479">Metal-binding</keyword>
<dbReference type="Pfam" id="PF00098">
    <property type="entry name" value="zf-CCHC"/>
    <property type="match status" value="1"/>
</dbReference>
<dbReference type="InterPro" id="IPR036875">
    <property type="entry name" value="Znf_CCHC_sf"/>
</dbReference>
<name>A0ABQ5IFE8_9ASTR</name>